<comment type="caution">
    <text evidence="1">The sequence shown here is derived from an EMBL/GenBank/DDBJ whole genome shotgun (WGS) entry which is preliminary data.</text>
</comment>
<dbReference type="EMBL" id="JAVLET010000002">
    <property type="protein sequence ID" value="KAL0473678.1"/>
    <property type="molecule type" value="Genomic_DNA"/>
</dbReference>
<organism evidence="1 2">
    <name type="scientific">Neurospora intermedia</name>
    <dbReference type="NCBI Taxonomy" id="5142"/>
    <lineage>
        <taxon>Eukaryota</taxon>
        <taxon>Fungi</taxon>
        <taxon>Dikarya</taxon>
        <taxon>Ascomycota</taxon>
        <taxon>Pezizomycotina</taxon>
        <taxon>Sordariomycetes</taxon>
        <taxon>Sordariomycetidae</taxon>
        <taxon>Sordariales</taxon>
        <taxon>Sordariaceae</taxon>
        <taxon>Neurospora</taxon>
    </lineage>
</organism>
<protein>
    <submittedName>
        <fullName evidence="1">Uncharacterized protein</fullName>
    </submittedName>
</protein>
<evidence type="ECO:0000313" key="2">
    <source>
        <dbReference type="Proteomes" id="UP001451303"/>
    </source>
</evidence>
<gene>
    <name evidence="1" type="ORF">QR685DRAFT_569712</name>
</gene>
<reference evidence="1 2" key="1">
    <citation type="submission" date="2023-09" db="EMBL/GenBank/DDBJ databases">
        <title>Multi-omics analysis of a traditional fermented food reveals byproduct-associated fungal strains for waste-to-food upcycling.</title>
        <authorList>
            <consortium name="Lawrence Berkeley National Laboratory"/>
            <person name="Rekdal V.M."/>
            <person name="Villalobos-Escobedo J.M."/>
            <person name="Rodriguez-Valeron N."/>
            <person name="Garcia M.O."/>
            <person name="Vasquez D.P."/>
            <person name="Damayanti I."/>
            <person name="Sorensen P.M."/>
            <person name="Baidoo E.E."/>
            <person name="De Carvalho A.C."/>
            <person name="Riley R."/>
            <person name="Lipzen A."/>
            <person name="He G."/>
            <person name="Yan M."/>
            <person name="Haridas S."/>
            <person name="Daum C."/>
            <person name="Yoshinaga Y."/>
            <person name="Ng V."/>
            <person name="Grigoriev I.V."/>
            <person name="Munk R."/>
            <person name="Nuraida L."/>
            <person name="Wijaya C.H."/>
            <person name="Morales P.-C."/>
            <person name="Keasling J.D."/>
        </authorList>
    </citation>
    <scope>NUCLEOTIDE SEQUENCE [LARGE SCALE GENOMIC DNA]</scope>
    <source>
        <strain evidence="1 2">FGSC 2613</strain>
    </source>
</reference>
<dbReference type="Proteomes" id="UP001451303">
    <property type="component" value="Unassembled WGS sequence"/>
</dbReference>
<evidence type="ECO:0000313" key="1">
    <source>
        <dbReference type="EMBL" id="KAL0473678.1"/>
    </source>
</evidence>
<proteinExistence type="predicted"/>
<keyword evidence="2" id="KW-1185">Reference proteome</keyword>
<name>A0ABR3DLY1_NEUIN</name>
<accession>A0ABR3DLY1</accession>
<sequence>MISDRHVNRADGLFGNGTGNHFQESSMISSWRPSPVFSIKEHGDGSGSIRGNYIMAWQEGGYGRPFERKGMSSLAKLPPAAYTLPPHQVEGPFSKHLLALMRSSFEVDSGTVR</sequence>